<proteinExistence type="predicted"/>
<protein>
    <submittedName>
        <fullName evidence="1">Uncharacterized protein</fullName>
    </submittedName>
</protein>
<gene>
    <name evidence="1" type="ORF">XM38_000280</name>
</gene>
<evidence type="ECO:0000313" key="1">
    <source>
        <dbReference type="EMBL" id="ASC69102.1"/>
    </source>
</evidence>
<accession>A0A1Z3HFP8</accession>
<evidence type="ECO:0000313" key="2">
    <source>
        <dbReference type="Proteomes" id="UP000191901"/>
    </source>
</evidence>
<dbReference type="AlphaFoldDB" id="A0A1Z3HFP8"/>
<dbReference type="EMBL" id="CP021983">
    <property type="protein sequence ID" value="ASC69102.1"/>
    <property type="molecule type" value="Genomic_DNA"/>
</dbReference>
<dbReference type="KEGG" id="hhg:XM38_000280"/>
<keyword evidence="2" id="KW-1185">Reference proteome</keyword>
<dbReference type="Proteomes" id="UP000191901">
    <property type="component" value="Chromosome"/>
</dbReference>
<name>A0A1Z3HFP8_9CYAN</name>
<organism evidence="1 2">
    <name type="scientific">Halomicronema hongdechloris C2206</name>
    <dbReference type="NCBI Taxonomy" id="1641165"/>
    <lineage>
        <taxon>Bacteria</taxon>
        <taxon>Bacillati</taxon>
        <taxon>Cyanobacteriota</taxon>
        <taxon>Cyanophyceae</taxon>
        <taxon>Nodosilineales</taxon>
        <taxon>Nodosilineaceae</taxon>
        <taxon>Halomicronema</taxon>
    </lineage>
</organism>
<reference evidence="1 2" key="1">
    <citation type="journal article" date="2016" name="Biochim. Biophys. Acta">
        <title>Characterization of red-shifted phycobilisomes isolated from the chlorophyll f-containing cyanobacterium Halomicronema hongdechloris.</title>
        <authorList>
            <person name="Li Y."/>
            <person name="Lin Y."/>
            <person name="Garvey C.J."/>
            <person name="Birch D."/>
            <person name="Corkery R.W."/>
            <person name="Loughlin P.C."/>
            <person name="Scheer H."/>
            <person name="Willows R.D."/>
            <person name="Chen M."/>
        </authorList>
    </citation>
    <scope>NUCLEOTIDE SEQUENCE [LARGE SCALE GENOMIC DNA]</scope>
    <source>
        <strain evidence="1 2">C2206</strain>
    </source>
</reference>
<sequence length="92" mass="10628">MYAFASEHTLHYQITNDTSGYRLSLWEMAAHPEGRPKPYLYRINYSLASWEEAQALLRQHLALNGMDCVSDLTLPRQGKVRILPHPTWSLEA</sequence>